<evidence type="ECO:0000313" key="4">
    <source>
        <dbReference type="Proteomes" id="UP000239872"/>
    </source>
</evidence>
<reference evidence="3 4" key="1">
    <citation type="submission" date="2018-01" db="EMBL/GenBank/DDBJ databases">
        <title>A novel member of the phylum Bacteroidetes isolated from glacier ice.</title>
        <authorList>
            <person name="Liu Q."/>
            <person name="Xin Y.-H."/>
        </authorList>
    </citation>
    <scope>NUCLEOTIDE SEQUENCE [LARGE SCALE GENOMIC DNA]</scope>
    <source>
        <strain evidence="3 4">RB1R16</strain>
    </source>
</reference>
<dbReference type="Proteomes" id="UP000239872">
    <property type="component" value="Unassembled WGS sequence"/>
</dbReference>
<feature type="domain" description="SbsA Ig-like" evidence="2">
    <location>
        <begin position="32"/>
        <end position="132"/>
    </location>
</feature>
<name>A0A2S7SPP5_9BACT</name>
<evidence type="ECO:0000313" key="3">
    <source>
        <dbReference type="EMBL" id="PQJ08883.1"/>
    </source>
</evidence>
<organism evidence="3 4">
    <name type="scientific">Flavipsychrobacter stenotrophus</name>
    <dbReference type="NCBI Taxonomy" id="2077091"/>
    <lineage>
        <taxon>Bacteria</taxon>
        <taxon>Pseudomonadati</taxon>
        <taxon>Bacteroidota</taxon>
        <taxon>Chitinophagia</taxon>
        <taxon>Chitinophagales</taxon>
        <taxon>Chitinophagaceae</taxon>
        <taxon>Flavipsychrobacter</taxon>
    </lineage>
</organism>
<dbReference type="AlphaFoldDB" id="A0A2S7SPP5"/>
<dbReference type="InterPro" id="IPR032812">
    <property type="entry name" value="SbsA_Ig"/>
</dbReference>
<dbReference type="PROSITE" id="PS51257">
    <property type="entry name" value="PROKAR_LIPOPROTEIN"/>
    <property type="match status" value="1"/>
</dbReference>
<dbReference type="OrthoDB" id="9809989at2"/>
<dbReference type="Pfam" id="PF13205">
    <property type="entry name" value="Big_5"/>
    <property type="match status" value="1"/>
</dbReference>
<sequence length="492" mass="54763">MNNRFLHYLLGISVLTAVGCANITTPTGGKKDVTAPKRLTISPADSLRNTRVKKIELTFDEYITLADAAKEVQISPLLSIQPVVTNTNKKVIVKIADSLLEENTTYRISFNNAIRDLHENNPYPAFTYVFSTGAYFDSLQLGGAVINAATGMPDTSGTLIMLYSASENDSAIVRHAPKYITNIDKSGNFMFKGLPKKAFKIYAVKDANDNRMYDGETEMIAFLDQTVTPGDTTGAPIKLKLFTEVDTTIKEVDTTTKVNNRTGSVTAKTEGFSYSLPIDTSSRDKKSFDINNDIVVSFSRTAVINKDKITLSYDSSDVAVTENYRLATDPTHPHNLKLSVNWKENVLYTLKLAKGFAKDTAGTEAPPAKYIFRTKDEDDYGKISIRLPGKYKGATFVLQVTADNDTIYQKQVTDTVIDLTRLRPAKYNFRIIEDRNRNGKWDAGYLFRKVQPEDVIPYTGGSLMLKAGWENTIDFEPKPEPKKAADKVPNKR</sequence>
<dbReference type="EMBL" id="PPSL01000010">
    <property type="protein sequence ID" value="PQJ08883.1"/>
    <property type="molecule type" value="Genomic_DNA"/>
</dbReference>
<evidence type="ECO:0000259" key="2">
    <source>
        <dbReference type="Pfam" id="PF13205"/>
    </source>
</evidence>
<comment type="caution">
    <text evidence="3">The sequence shown here is derived from an EMBL/GenBank/DDBJ whole genome shotgun (WGS) entry which is preliminary data.</text>
</comment>
<keyword evidence="1" id="KW-0732">Signal</keyword>
<evidence type="ECO:0000256" key="1">
    <source>
        <dbReference type="ARBA" id="ARBA00022729"/>
    </source>
</evidence>
<proteinExistence type="predicted"/>
<accession>A0A2S7SPP5</accession>
<gene>
    <name evidence="3" type="ORF">CJD36_021680</name>
</gene>
<dbReference type="RefSeq" id="WP_105041311.1">
    <property type="nucleotide sequence ID" value="NZ_PPSL01000010.1"/>
</dbReference>
<protein>
    <recommendedName>
        <fullName evidence="2">SbsA Ig-like domain-containing protein</fullName>
    </recommendedName>
</protein>
<keyword evidence="4" id="KW-1185">Reference proteome</keyword>